<accession>A0A645GPM5</accession>
<sequence>MGWVGDDNIRLGHGLHHAHHGHLPLLLPDTALNLRVALLLLIFQLDLIFGHAQVFFVLPPLVKIIHTGQYEQGQAHGQPRIGNQKQDERPRFPGVLPGGRPKSLHSRHIFCVGDKAYEKDLADGLTHLIKGVQGEDALESLYGIEPVHLGRKSLAGKQESHLNQIDGRRPQEGYPQDRQDG</sequence>
<dbReference type="EMBL" id="VSSQ01078301">
    <property type="protein sequence ID" value="MPN28136.1"/>
    <property type="molecule type" value="Genomic_DNA"/>
</dbReference>
<comment type="caution">
    <text evidence="2">The sequence shown here is derived from an EMBL/GenBank/DDBJ whole genome shotgun (WGS) entry which is preliminary data.</text>
</comment>
<protein>
    <submittedName>
        <fullName evidence="2">Uncharacterized protein</fullName>
    </submittedName>
</protein>
<evidence type="ECO:0000313" key="2">
    <source>
        <dbReference type="EMBL" id="MPN28136.1"/>
    </source>
</evidence>
<feature type="compositionally biased region" description="Basic and acidic residues" evidence="1">
    <location>
        <begin position="166"/>
        <end position="181"/>
    </location>
</feature>
<proteinExistence type="predicted"/>
<reference evidence="2" key="1">
    <citation type="submission" date="2019-08" db="EMBL/GenBank/DDBJ databases">
        <authorList>
            <person name="Kucharzyk K."/>
            <person name="Murdoch R.W."/>
            <person name="Higgins S."/>
            <person name="Loffler F."/>
        </authorList>
    </citation>
    <scope>NUCLEOTIDE SEQUENCE</scope>
</reference>
<organism evidence="2">
    <name type="scientific">bioreactor metagenome</name>
    <dbReference type="NCBI Taxonomy" id="1076179"/>
    <lineage>
        <taxon>unclassified sequences</taxon>
        <taxon>metagenomes</taxon>
        <taxon>ecological metagenomes</taxon>
    </lineage>
</organism>
<name>A0A645GPM5_9ZZZZ</name>
<feature type="region of interest" description="Disordered" evidence="1">
    <location>
        <begin position="157"/>
        <end position="181"/>
    </location>
</feature>
<gene>
    <name evidence="2" type="ORF">SDC9_175575</name>
</gene>
<evidence type="ECO:0000256" key="1">
    <source>
        <dbReference type="SAM" id="MobiDB-lite"/>
    </source>
</evidence>
<dbReference type="AlphaFoldDB" id="A0A645GPM5"/>